<dbReference type="AlphaFoldDB" id="A0A0L8HZM2"/>
<reference evidence="1" key="1">
    <citation type="submission" date="2015-07" db="EMBL/GenBank/DDBJ databases">
        <title>MeaNS - Measles Nucleotide Surveillance Program.</title>
        <authorList>
            <person name="Tran T."/>
            <person name="Druce J."/>
        </authorList>
    </citation>
    <scope>NUCLEOTIDE SEQUENCE</scope>
    <source>
        <strain evidence="1">UCB-OBI-ISO-001</strain>
        <tissue evidence="1">Gonad</tissue>
    </source>
</reference>
<gene>
    <name evidence="1" type="ORF">OCBIM_22001349mg</name>
</gene>
<organism evidence="1">
    <name type="scientific">Octopus bimaculoides</name>
    <name type="common">California two-spotted octopus</name>
    <dbReference type="NCBI Taxonomy" id="37653"/>
    <lineage>
        <taxon>Eukaryota</taxon>
        <taxon>Metazoa</taxon>
        <taxon>Spiralia</taxon>
        <taxon>Lophotrochozoa</taxon>
        <taxon>Mollusca</taxon>
        <taxon>Cephalopoda</taxon>
        <taxon>Coleoidea</taxon>
        <taxon>Octopodiformes</taxon>
        <taxon>Octopoda</taxon>
        <taxon>Incirrata</taxon>
        <taxon>Octopodidae</taxon>
        <taxon>Octopus</taxon>
    </lineage>
</organism>
<accession>A0A0L8HZM2</accession>
<name>A0A0L8HZM2_OCTBM</name>
<dbReference type="EMBL" id="KQ416924">
    <property type="protein sequence ID" value="KOF94619.1"/>
    <property type="molecule type" value="Genomic_DNA"/>
</dbReference>
<protein>
    <submittedName>
        <fullName evidence="1">Uncharacterized protein</fullName>
    </submittedName>
</protein>
<sequence>MLEIQWTGFSKKYYAKKLIDSVNRYSLFSVCFRCLFITKLLSDYVHPLLECAFYLLHQVIEVI</sequence>
<proteinExistence type="predicted"/>
<evidence type="ECO:0000313" key="1">
    <source>
        <dbReference type="EMBL" id="KOF94619.1"/>
    </source>
</evidence>
<dbReference type="EMBL" id="KQ416924">
    <property type="protein sequence ID" value="KOF94618.1"/>
    <property type="molecule type" value="Genomic_DNA"/>
</dbReference>